<evidence type="ECO:0000313" key="1">
    <source>
        <dbReference type="EMBL" id="RZC21323.1"/>
    </source>
</evidence>
<reference evidence="1 2" key="1">
    <citation type="submission" date="2018-09" db="EMBL/GenBank/DDBJ databases">
        <title>A high-quality reference genome of wild soybean provides a powerful tool to mine soybean genomes.</title>
        <authorList>
            <person name="Xie M."/>
            <person name="Chung C.Y.L."/>
            <person name="Li M.-W."/>
            <person name="Wong F.-L."/>
            <person name="Chan T.-F."/>
            <person name="Lam H.-M."/>
        </authorList>
    </citation>
    <scope>NUCLEOTIDE SEQUENCE [LARGE SCALE GENOMIC DNA]</scope>
    <source>
        <strain evidence="2">cv. W05</strain>
        <tissue evidence="1">Hypocotyl of etiolated seedlings</tissue>
    </source>
</reference>
<dbReference type="AlphaFoldDB" id="A0A445LDH6"/>
<protein>
    <submittedName>
        <fullName evidence="1">Uncharacterized protein</fullName>
    </submittedName>
</protein>
<dbReference type="EMBL" id="QZWG01000003">
    <property type="protein sequence ID" value="RZC21323.1"/>
    <property type="molecule type" value="Genomic_DNA"/>
</dbReference>
<name>A0A445LDH6_GLYSO</name>
<sequence>MMARLLSGKIKKAYLKFGKVSSLLHHSFTPPSNPKYGSRTLHQPFCFGGNYSPASFCL</sequence>
<organism evidence="1 2">
    <name type="scientific">Glycine soja</name>
    <name type="common">Wild soybean</name>
    <dbReference type="NCBI Taxonomy" id="3848"/>
    <lineage>
        <taxon>Eukaryota</taxon>
        <taxon>Viridiplantae</taxon>
        <taxon>Streptophyta</taxon>
        <taxon>Embryophyta</taxon>
        <taxon>Tracheophyta</taxon>
        <taxon>Spermatophyta</taxon>
        <taxon>Magnoliopsida</taxon>
        <taxon>eudicotyledons</taxon>
        <taxon>Gunneridae</taxon>
        <taxon>Pentapetalae</taxon>
        <taxon>rosids</taxon>
        <taxon>fabids</taxon>
        <taxon>Fabales</taxon>
        <taxon>Fabaceae</taxon>
        <taxon>Papilionoideae</taxon>
        <taxon>50 kb inversion clade</taxon>
        <taxon>NPAAA clade</taxon>
        <taxon>indigoferoid/millettioid clade</taxon>
        <taxon>Phaseoleae</taxon>
        <taxon>Glycine</taxon>
        <taxon>Glycine subgen. Soja</taxon>
    </lineage>
</organism>
<proteinExistence type="predicted"/>
<keyword evidence="2" id="KW-1185">Reference proteome</keyword>
<comment type="caution">
    <text evidence="1">The sequence shown here is derived from an EMBL/GenBank/DDBJ whole genome shotgun (WGS) entry which is preliminary data.</text>
</comment>
<accession>A0A445LDH6</accession>
<evidence type="ECO:0000313" key="2">
    <source>
        <dbReference type="Proteomes" id="UP000289340"/>
    </source>
</evidence>
<gene>
    <name evidence="1" type="ORF">D0Y65_007541</name>
</gene>
<dbReference type="Proteomes" id="UP000289340">
    <property type="component" value="Chromosome 3"/>
</dbReference>